<keyword evidence="3" id="KW-1133">Transmembrane helix</keyword>
<dbReference type="InterPro" id="IPR050922">
    <property type="entry name" value="LytR/CpsA/Psr_CW_biosynth"/>
</dbReference>
<dbReference type="Proteomes" id="UP001057702">
    <property type="component" value="Unassembled WGS sequence"/>
</dbReference>
<evidence type="ECO:0000259" key="4">
    <source>
        <dbReference type="Pfam" id="PF03816"/>
    </source>
</evidence>
<dbReference type="PANTHER" id="PTHR33392">
    <property type="entry name" value="POLYISOPRENYL-TEICHOIC ACID--PEPTIDOGLYCAN TEICHOIC ACID TRANSFERASE TAGU"/>
    <property type="match status" value="1"/>
</dbReference>
<dbReference type="EMBL" id="JANFNG010000056">
    <property type="protein sequence ID" value="MCQ4085167.1"/>
    <property type="molecule type" value="Genomic_DNA"/>
</dbReference>
<comment type="caution">
    <text evidence="5">The sequence shown here is derived from an EMBL/GenBank/DDBJ whole genome shotgun (WGS) entry which is preliminary data.</text>
</comment>
<dbReference type="Pfam" id="PF03816">
    <property type="entry name" value="LytR_cpsA_psr"/>
    <property type="match status" value="1"/>
</dbReference>
<evidence type="ECO:0000256" key="2">
    <source>
        <dbReference type="SAM" id="MobiDB-lite"/>
    </source>
</evidence>
<protein>
    <submittedName>
        <fullName evidence="5">LCP family protein</fullName>
    </submittedName>
</protein>
<comment type="similarity">
    <text evidence="1">Belongs to the LytR/CpsA/Psr (LCP) family.</text>
</comment>
<feature type="non-terminal residue" evidence="5">
    <location>
        <position position="213"/>
    </location>
</feature>
<evidence type="ECO:0000256" key="3">
    <source>
        <dbReference type="SAM" id="Phobius"/>
    </source>
</evidence>
<sequence length="213" mass="22384">MTDVSHRRGASATHSGIPTPRQSRRGAPVREAPRSGHRAAASGRGRSRRKKRSVGKIVAITTSALVLIVAGVGAVVYEQLNGNIKGVPLIGGGTEKPDAFGRTPINILMMGSDGRDNAADCKIGGDCGPGANADVEMLVHVSADRSNATVISIPRDTVTELPSCTDPQTHQTMQAQRNRINSTLQYGPSCTAAAVHQLTGVPVDHFMEIDFQG</sequence>
<evidence type="ECO:0000256" key="1">
    <source>
        <dbReference type="ARBA" id="ARBA00006068"/>
    </source>
</evidence>
<keyword evidence="6" id="KW-1185">Reference proteome</keyword>
<dbReference type="PANTHER" id="PTHR33392:SF6">
    <property type="entry name" value="POLYISOPRENYL-TEICHOIC ACID--PEPTIDOGLYCAN TEICHOIC ACID TRANSFERASE TAGU"/>
    <property type="match status" value="1"/>
</dbReference>
<evidence type="ECO:0000313" key="6">
    <source>
        <dbReference type="Proteomes" id="UP001057702"/>
    </source>
</evidence>
<dbReference type="InterPro" id="IPR004474">
    <property type="entry name" value="LytR_CpsA_psr"/>
</dbReference>
<accession>A0ABT1Q5H0</accession>
<keyword evidence="3" id="KW-0472">Membrane</keyword>
<feature type="domain" description="Cell envelope-related transcriptional attenuator" evidence="4">
    <location>
        <begin position="132"/>
        <end position="213"/>
    </location>
</feature>
<organism evidence="5 6">
    <name type="scientific">Streptomyces humicola</name>
    <dbReference type="NCBI Taxonomy" id="2953240"/>
    <lineage>
        <taxon>Bacteria</taxon>
        <taxon>Bacillati</taxon>
        <taxon>Actinomycetota</taxon>
        <taxon>Actinomycetes</taxon>
        <taxon>Kitasatosporales</taxon>
        <taxon>Streptomycetaceae</taxon>
        <taxon>Streptomyces</taxon>
    </lineage>
</organism>
<keyword evidence="3" id="KW-0812">Transmembrane</keyword>
<dbReference type="Gene3D" id="3.30.420.590">
    <property type="match status" value="1"/>
</dbReference>
<evidence type="ECO:0000313" key="5">
    <source>
        <dbReference type="EMBL" id="MCQ4085167.1"/>
    </source>
</evidence>
<gene>
    <name evidence="5" type="ORF">NGB36_32550</name>
</gene>
<proteinExistence type="inferred from homology"/>
<feature type="compositionally biased region" description="Basic residues" evidence="2">
    <location>
        <begin position="45"/>
        <end position="54"/>
    </location>
</feature>
<feature type="transmembrane region" description="Helical" evidence="3">
    <location>
        <begin position="54"/>
        <end position="77"/>
    </location>
</feature>
<name>A0ABT1Q5H0_9ACTN</name>
<reference evidence="5" key="1">
    <citation type="submission" date="2022-06" db="EMBL/GenBank/DDBJ databases">
        <title>Draft genome sequence of Streptomyces sp. RB6PN25 isolated from peat swamp forest in Thailand.</title>
        <authorList>
            <person name="Duangmal K."/>
            <person name="Klaysubun C."/>
        </authorList>
    </citation>
    <scope>NUCLEOTIDE SEQUENCE</scope>
    <source>
        <strain evidence="5">RB6PN25</strain>
    </source>
</reference>
<feature type="region of interest" description="Disordered" evidence="2">
    <location>
        <begin position="1"/>
        <end position="54"/>
    </location>
</feature>